<evidence type="ECO:0000256" key="6">
    <source>
        <dbReference type="ARBA" id="ARBA00023002"/>
    </source>
</evidence>
<evidence type="ECO:0000256" key="4">
    <source>
        <dbReference type="ARBA" id="ARBA00022630"/>
    </source>
</evidence>
<keyword evidence="9 14" id="KW-0676">Redox-active center</keyword>
<dbReference type="PRINTS" id="PR00411">
    <property type="entry name" value="PNDRDTASEI"/>
</dbReference>
<dbReference type="AlphaFoldDB" id="A0A167DT80"/>
<evidence type="ECO:0000256" key="11">
    <source>
        <dbReference type="PIRSR" id="PIRSR000350-2"/>
    </source>
</evidence>
<dbReference type="PANTHER" id="PTHR22912:SF160">
    <property type="entry name" value="DIHYDROLIPOYL DEHYDROGENASE"/>
    <property type="match status" value="1"/>
</dbReference>
<dbReference type="PRINTS" id="PR00368">
    <property type="entry name" value="FADPNR"/>
</dbReference>
<feature type="disulfide bond" description="Redox-active" evidence="13">
    <location>
        <begin position="47"/>
        <end position="52"/>
    </location>
</feature>
<evidence type="ECO:0000256" key="9">
    <source>
        <dbReference type="ARBA" id="ARBA00023284"/>
    </source>
</evidence>
<dbReference type="EMBL" id="LSFN01000014">
    <property type="protein sequence ID" value="OAB74749.1"/>
    <property type="molecule type" value="Genomic_DNA"/>
</dbReference>
<feature type="domain" description="FAD/NAD(P)-binding" evidence="16">
    <location>
        <begin position="11"/>
        <end position="330"/>
    </location>
</feature>
<dbReference type="FunFam" id="3.30.390.30:FF:000001">
    <property type="entry name" value="Dihydrolipoyl dehydrogenase"/>
    <property type="match status" value="1"/>
</dbReference>
<keyword evidence="8" id="KW-1015">Disulfide bond</keyword>
<dbReference type="GO" id="GO:0004148">
    <property type="term" value="F:dihydrolipoyl dehydrogenase (NADH) activity"/>
    <property type="evidence" value="ECO:0007669"/>
    <property type="project" value="UniProtKB-EC"/>
</dbReference>
<evidence type="ECO:0000256" key="7">
    <source>
        <dbReference type="ARBA" id="ARBA00023027"/>
    </source>
</evidence>
<sequence>MVVGDASLDIDTLVIGAGPGGYVAAIRAAQLGQKVLIVDKDEVGGVCLNRGCIPSKALIAAAHQYESAQHGEAFGVTAENVKVDFGKTQAFKNSVVKKLTGGVAGLLKGNKVEVFNGECMFINENEARVFNEHESPRYRFKNCIIATGSRPIELKPFPFGGRIMSSTEALNLPEIPKSMIVIGGGYIGAELGQMFSKFGTKITIIEGLESILNGFDPDMTKMVVKSMEKTGVEIITNAKAEGATQTDKDVTVKYSVGGEAKEVTADYLLVTVGRRPNTDGELGLDLVGIEMTDRGLVKVDHQGRTNFPHIFAIGDIVAGPALAHKASYEGKVAAEAIAGHTSVVDYKCIPAVAFTDPECASVGYTEKEAKEKGYKVVVAKFPFAGNGRALSLNSPDGFVKLISEEGTDLVLGCHIAGLEASNLIAELGLAIEMGATLEDIALTIHAHPTLGEIIMETAELGLGNPIHMIAPRKK</sequence>
<feature type="binding site" evidence="12">
    <location>
        <begin position="147"/>
        <end position="149"/>
    </location>
    <ligand>
        <name>FAD</name>
        <dbReference type="ChEBI" id="CHEBI:57692"/>
    </ligand>
</feature>
<dbReference type="PIRSF" id="PIRSF000350">
    <property type="entry name" value="Mercury_reductase_MerA"/>
    <property type="match status" value="1"/>
</dbReference>
<feature type="active site" description="Proton acceptor" evidence="11">
    <location>
        <position position="447"/>
    </location>
</feature>
<dbReference type="Proteomes" id="UP000077134">
    <property type="component" value="Unassembled WGS sequence"/>
</dbReference>
<comment type="cofactor">
    <cofactor evidence="12 14">
        <name>FAD</name>
        <dbReference type="ChEBI" id="CHEBI:57692"/>
    </cofactor>
    <text evidence="12 14">Binds 1 FAD per subunit.</text>
</comment>
<evidence type="ECO:0000256" key="2">
    <source>
        <dbReference type="ARBA" id="ARBA00012608"/>
    </source>
</evidence>
<comment type="miscellaneous">
    <text evidence="14">The active site is a redox-active disulfide bond.</text>
</comment>
<evidence type="ECO:0000313" key="18">
    <source>
        <dbReference type="Proteomes" id="UP000077134"/>
    </source>
</evidence>
<evidence type="ECO:0000256" key="8">
    <source>
        <dbReference type="ARBA" id="ARBA00023157"/>
    </source>
</evidence>
<evidence type="ECO:0000256" key="5">
    <source>
        <dbReference type="ARBA" id="ARBA00022827"/>
    </source>
</evidence>
<keyword evidence="5 12" id="KW-0274">FAD</keyword>
<keyword evidence="18" id="KW-1185">Reference proteome</keyword>
<gene>
    <name evidence="17" type="ORF">PNBC_11980</name>
</gene>
<dbReference type="PROSITE" id="PS00076">
    <property type="entry name" value="PYRIDINE_REDOX_1"/>
    <property type="match status" value="1"/>
</dbReference>
<dbReference type="OrthoDB" id="9800167at2"/>
<dbReference type="PANTHER" id="PTHR22912">
    <property type="entry name" value="DISULFIDE OXIDOREDUCTASE"/>
    <property type="match status" value="1"/>
</dbReference>
<comment type="caution">
    <text evidence="17">The sequence shown here is derived from an EMBL/GenBank/DDBJ whole genome shotgun (WGS) entry which is preliminary data.</text>
</comment>
<dbReference type="InterPro" id="IPR001100">
    <property type="entry name" value="Pyr_nuc-diS_OxRdtase"/>
</dbReference>
<dbReference type="Gene3D" id="3.30.390.30">
    <property type="match status" value="1"/>
</dbReference>
<evidence type="ECO:0000259" key="16">
    <source>
        <dbReference type="Pfam" id="PF07992"/>
    </source>
</evidence>
<protein>
    <recommendedName>
        <fullName evidence="3 14">Dihydrolipoyl dehydrogenase</fullName>
        <ecNumber evidence="2 14">1.8.1.4</ecNumber>
    </recommendedName>
</protein>
<evidence type="ECO:0000256" key="12">
    <source>
        <dbReference type="PIRSR" id="PIRSR000350-3"/>
    </source>
</evidence>
<accession>A0A167DT80</accession>
<dbReference type="GO" id="GO:0050660">
    <property type="term" value="F:flavin adenine dinucleotide binding"/>
    <property type="evidence" value="ECO:0007669"/>
    <property type="project" value="InterPro"/>
</dbReference>
<evidence type="ECO:0000313" key="17">
    <source>
        <dbReference type="EMBL" id="OAB74749.1"/>
    </source>
</evidence>
<comment type="catalytic activity">
    <reaction evidence="10 14">
        <text>N(6)-[(R)-dihydrolipoyl]-L-lysyl-[protein] + NAD(+) = N(6)-[(R)-lipoyl]-L-lysyl-[protein] + NADH + H(+)</text>
        <dbReference type="Rhea" id="RHEA:15045"/>
        <dbReference type="Rhea" id="RHEA-COMP:10474"/>
        <dbReference type="Rhea" id="RHEA-COMP:10475"/>
        <dbReference type="ChEBI" id="CHEBI:15378"/>
        <dbReference type="ChEBI" id="CHEBI:57540"/>
        <dbReference type="ChEBI" id="CHEBI:57945"/>
        <dbReference type="ChEBI" id="CHEBI:83099"/>
        <dbReference type="ChEBI" id="CHEBI:83100"/>
        <dbReference type="EC" id="1.8.1.4"/>
    </reaction>
</comment>
<evidence type="ECO:0000256" key="13">
    <source>
        <dbReference type="PIRSR" id="PIRSR000350-4"/>
    </source>
</evidence>
<dbReference type="InterPro" id="IPR023753">
    <property type="entry name" value="FAD/NAD-binding_dom"/>
</dbReference>
<feature type="binding site" evidence="12">
    <location>
        <position position="56"/>
    </location>
    <ligand>
        <name>FAD</name>
        <dbReference type="ChEBI" id="CHEBI:57692"/>
    </ligand>
</feature>
<keyword evidence="7 12" id="KW-0520">NAD</keyword>
<evidence type="ECO:0000256" key="14">
    <source>
        <dbReference type="RuleBase" id="RU003692"/>
    </source>
</evidence>
<evidence type="ECO:0000256" key="1">
    <source>
        <dbReference type="ARBA" id="ARBA00007532"/>
    </source>
</evidence>
<dbReference type="Gene3D" id="3.50.50.60">
    <property type="entry name" value="FAD/NAD(P)-binding domain"/>
    <property type="match status" value="2"/>
</dbReference>
<keyword evidence="6 14" id="KW-0560">Oxidoreductase</keyword>
<dbReference type="InterPro" id="IPR006258">
    <property type="entry name" value="Lipoamide_DH"/>
</dbReference>
<dbReference type="InterPro" id="IPR016156">
    <property type="entry name" value="FAD/NAD-linked_Rdtase_dimer_sf"/>
</dbReference>
<dbReference type="NCBIfam" id="TIGR01350">
    <property type="entry name" value="lipoamide_DH"/>
    <property type="match status" value="1"/>
</dbReference>
<feature type="binding site" evidence="12">
    <location>
        <begin position="183"/>
        <end position="190"/>
    </location>
    <ligand>
        <name>NAD(+)</name>
        <dbReference type="ChEBI" id="CHEBI:57540"/>
    </ligand>
</feature>
<name>A0A167DT80_9BACL</name>
<dbReference type="EC" id="1.8.1.4" evidence="2 14"/>
<evidence type="ECO:0000259" key="15">
    <source>
        <dbReference type="Pfam" id="PF02852"/>
    </source>
</evidence>
<keyword evidence="12" id="KW-0547">Nucleotide-binding</keyword>
<dbReference type="Pfam" id="PF07992">
    <property type="entry name" value="Pyr_redox_2"/>
    <property type="match status" value="1"/>
</dbReference>
<organism evidence="17 18">
    <name type="scientific">Paenibacillus crassostreae</name>
    <dbReference type="NCBI Taxonomy" id="1763538"/>
    <lineage>
        <taxon>Bacteria</taxon>
        <taxon>Bacillati</taxon>
        <taxon>Bacillota</taxon>
        <taxon>Bacilli</taxon>
        <taxon>Bacillales</taxon>
        <taxon>Paenibacillaceae</taxon>
        <taxon>Paenibacillus</taxon>
    </lineage>
</organism>
<dbReference type="InterPro" id="IPR004099">
    <property type="entry name" value="Pyr_nucl-diS_OxRdtase_dimer"/>
</dbReference>
<keyword evidence="4 14" id="KW-0285">Flavoprotein</keyword>
<dbReference type="STRING" id="1763538.LPB68_01975"/>
<feature type="binding site" evidence="12">
    <location>
        <position position="315"/>
    </location>
    <ligand>
        <name>FAD</name>
        <dbReference type="ChEBI" id="CHEBI:57692"/>
    </ligand>
</feature>
<dbReference type="Pfam" id="PF02852">
    <property type="entry name" value="Pyr_redox_dim"/>
    <property type="match status" value="1"/>
</dbReference>
<dbReference type="GO" id="GO:0006103">
    <property type="term" value="P:2-oxoglutarate metabolic process"/>
    <property type="evidence" value="ECO:0007669"/>
    <property type="project" value="TreeGrafter"/>
</dbReference>
<feature type="binding site" evidence="12">
    <location>
        <position position="273"/>
    </location>
    <ligand>
        <name>NAD(+)</name>
        <dbReference type="ChEBI" id="CHEBI:57540"/>
    </ligand>
</feature>
<proteinExistence type="inferred from homology"/>
<dbReference type="SUPFAM" id="SSF55424">
    <property type="entry name" value="FAD/NAD-linked reductases, dimerisation (C-terminal) domain"/>
    <property type="match status" value="1"/>
</dbReference>
<evidence type="ECO:0000256" key="10">
    <source>
        <dbReference type="ARBA" id="ARBA00049187"/>
    </source>
</evidence>
<dbReference type="RefSeq" id="WP_068658362.1">
    <property type="nucleotide sequence ID" value="NZ_CP017770.1"/>
</dbReference>
<dbReference type="SUPFAM" id="SSF51905">
    <property type="entry name" value="FAD/NAD(P)-binding domain"/>
    <property type="match status" value="1"/>
</dbReference>
<evidence type="ECO:0000256" key="3">
    <source>
        <dbReference type="ARBA" id="ARBA00016961"/>
    </source>
</evidence>
<dbReference type="KEGG" id="pcx:LPB68_01975"/>
<dbReference type="InterPro" id="IPR012999">
    <property type="entry name" value="Pyr_OxRdtase_I_AS"/>
</dbReference>
<dbReference type="InterPro" id="IPR036188">
    <property type="entry name" value="FAD/NAD-bd_sf"/>
</dbReference>
<feature type="domain" description="Pyridine nucleotide-disulphide oxidoreductase dimerisation" evidence="15">
    <location>
        <begin position="349"/>
        <end position="457"/>
    </location>
</feature>
<comment type="similarity">
    <text evidence="1 14">Belongs to the class-I pyridine nucleotide-disulfide oxidoreductase family.</text>
</comment>
<dbReference type="InterPro" id="IPR050151">
    <property type="entry name" value="Class-I_Pyr_Nuc-Dis_Oxidored"/>
</dbReference>
<reference evidence="17 18" key="1">
    <citation type="submission" date="2016-02" db="EMBL/GenBank/DDBJ databases">
        <title>Paenibacillus sp. LPB0068, isolated from Crassostrea gigas.</title>
        <authorList>
            <person name="Shin S.-K."/>
            <person name="Yi H."/>
        </authorList>
    </citation>
    <scope>NUCLEOTIDE SEQUENCE [LARGE SCALE GENOMIC DNA]</scope>
    <source>
        <strain evidence="17 18">LPB0068</strain>
    </source>
</reference>
<feature type="binding site" evidence="12">
    <location>
        <position position="206"/>
    </location>
    <ligand>
        <name>NAD(+)</name>
        <dbReference type="ChEBI" id="CHEBI:57540"/>
    </ligand>
</feature>